<accession>A0A370TCC8</accession>
<reference evidence="2 3" key="1">
    <citation type="journal article" date="2018" name="IMA Fungus">
        <title>IMA Genome-F 9: Draft genome sequence of Annulohypoxylon stygium, Aspergillus mulundensis, Berkeleyomyces basicola (syn. Thielaviopsis basicola), Ceratocystis smalleyi, two Cercospora beticola strains, Coleophoma cylindrospora, Fusarium fracticaudum, Phialophora cf. hyalina, and Morchella septimelata.</title>
        <authorList>
            <person name="Wingfield B.D."/>
            <person name="Bills G.F."/>
            <person name="Dong Y."/>
            <person name="Huang W."/>
            <person name="Nel W.J."/>
            <person name="Swalarsk-Parry B.S."/>
            <person name="Vaghefi N."/>
            <person name="Wilken P.M."/>
            <person name="An Z."/>
            <person name="de Beer Z.W."/>
            <person name="De Vos L."/>
            <person name="Chen L."/>
            <person name="Duong T.A."/>
            <person name="Gao Y."/>
            <person name="Hammerbacher A."/>
            <person name="Kikkert J.R."/>
            <person name="Li Y."/>
            <person name="Li H."/>
            <person name="Li K."/>
            <person name="Li Q."/>
            <person name="Liu X."/>
            <person name="Ma X."/>
            <person name="Naidoo K."/>
            <person name="Pethybridge S.J."/>
            <person name="Sun J."/>
            <person name="Steenkamp E.T."/>
            <person name="van der Nest M.A."/>
            <person name="van Wyk S."/>
            <person name="Wingfield M.J."/>
            <person name="Xiong C."/>
            <person name="Yue Q."/>
            <person name="Zhang X."/>
        </authorList>
    </citation>
    <scope>NUCLEOTIDE SEQUENCE [LARGE SCALE GENOMIC DNA]</scope>
    <source>
        <strain evidence="2 3">BP 5553</strain>
    </source>
</reference>
<proteinExistence type="predicted"/>
<protein>
    <recommendedName>
        <fullName evidence="1">2EXR domain-containing protein</fullName>
    </recommendedName>
</protein>
<feature type="domain" description="2EXR" evidence="1">
    <location>
        <begin position="15"/>
        <end position="91"/>
    </location>
</feature>
<dbReference type="AlphaFoldDB" id="A0A370TCC8"/>
<evidence type="ECO:0000313" key="3">
    <source>
        <dbReference type="Proteomes" id="UP000254866"/>
    </source>
</evidence>
<sequence length="253" mass="28261">MENESTPPPSIIPIFTLFPLLPPELRLRIFNEILLALVNNEHAALNKSTPTTILKIRFSHSHQRYVASTSPPVTLSISSESRAFTLSRYTYLQLGPAASHAPFSTALPPSEIPIHYPTTTLYISLRPLIGSSVHSFLYHLSTSPSRHLIRSIAVDLRIWNRLCEDGFMGVLAGMKALREVIMVVEYNREFKGQLGFLDVPNWRHDLCWLARGAGRSLKEERGRGSWGFKGEVEEAGGEVKVRCVLLTKGGEQA</sequence>
<dbReference type="EMBL" id="NPIC01000011">
    <property type="protein sequence ID" value="RDL31910.1"/>
    <property type="molecule type" value="Genomic_DNA"/>
</dbReference>
<comment type="caution">
    <text evidence="2">The sequence shown here is derived from an EMBL/GenBank/DDBJ whole genome shotgun (WGS) entry which is preliminary data.</text>
</comment>
<dbReference type="Proteomes" id="UP000254866">
    <property type="component" value="Unassembled WGS sequence"/>
</dbReference>
<name>A0A370TCC8_9HELO</name>
<dbReference type="Pfam" id="PF20150">
    <property type="entry name" value="2EXR"/>
    <property type="match status" value="1"/>
</dbReference>
<dbReference type="PANTHER" id="PTHR35910:SF6">
    <property type="entry name" value="2EXR DOMAIN-CONTAINING PROTEIN"/>
    <property type="match status" value="1"/>
</dbReference>
<evidence type="ECO:0000259" key="1">
    <source>
        <dbReference type="Pfam" id="PF20150"/>
    </source>
</evidence>
<dbReference type="GeneID" id="43602161"/>
<gene>
    <name evidence="2" type="ORF">BP5553_09312</name>
</gene>
<dbReference type="OrthoDB" id="3540486at2759"/>
<organism evidence="2 3">
    <name type="scientific">Venustampulla echinocandica</name>
    <dbReference type="NCBI Taxonomy" id="2656787"/>
    <lineage>
        <taxon>Eukaryota</taxon>
        <taxon>Fungi</taxon>
        <taxon>Dikarya</taxon>
        <taxon>Ascomycota</taxon>
        <taxon>Pezizomycotina</taxon>
        <taxon>Leotiomycetes</taxon>
        <taxon>Helotiales</taxon>
        <taxon>Pleuroascaceae</taxon>
        <taxon>Venustampulla</taxon>
    </lineage>
</organism>
<evidence type="ECO:0000313" key="2">
    <source>
        <dbReference type="EMBL" id="RDL31910.1"/>
    </source>
</evidence>
<dbReference type="RefSeq" id="XP_031865842.1">
    <property type="nucleotide sequence ID" value="XM_032017935.1"/>
</dbReference>
<dbReference type="InterPro" id="IPR045518">
    <property type="entry name" value="2EXR"/>
</dbReference>
<dbReference type="PANTHER" id="PTHR35910">
    <property type="entry name" value="2EXR DOMAIN-CONTAINING PROTEIN"/>
    <property type="match status" value="1"/>
</dbReference>
<keyword evidence="3" id="KW-1185">Reference proteome</keyword>